<keyword evidence="1" id="KW-0732">Signal</keyword>
<dbReference type="WBParaSite" id="HDID_0000351901-mRNA-1">
    <property type="protein sequence ID" value="HDID_0000351901-mRNA-1"/>
    <property type="gene ID" value="HDID_0000351901"/>
</dbReference>
<keyword evidence="5" id="KW-1185">Reference proteome</keyword>
<dbReference type="EMBL" id="CABIJS010000455">
    <property type="protein sequence ID" value="VUZ52015.1"/>
    <property type="molecule type" value="Genomic_DNA"/>
</dbReference>
<dbReference type="AlphaFoldDB" id="A0A0R3SFB5"/>
<evidence type="ECO:0000313" key="3">
    <source>
        <dbReference type="EMBL" id="VUZ52015.1"/>
    </source>
</evidence>
<feature type="signal peptide" evidence="1">
    <location>
        <begin position="1"/>
        <end position="18"/>
    </location>
</feature>
<proteinExistence type="predicted"/>
<sequence>MLIRRSLILICLISLLLCASDQFHNEYDHNGRIGEEFDFHEEKYHGENFAEDEEEEIGHEKFFDGMNEEEEDRFKFEEFFGKQGGEHYGQPHEKFQFGNPVNFYEM</sequence>
<reference evidence="6" key="1">
    <citation type="submission" date="2017-02" db="UniProtKB">
        <authorList>
            <consortium name="WormBaseParasite"/>
        </authorList>
    </citation>
    <scope>IDENTIFICATION</scope>
</reference>
<evidence type="ECO:0000256" key="1">
    <source>
        <dbReference type="SAM" id="SignalP"/>
    </source>
</evidence>
<feature type="chain" id="PRO_5044546516" evidence="1">
    <location>
        <begin position="19"/>
        <end position="106"/>
    </location>
</feature>
<reference evidence="2 4" key="2">
    <citation type="submission" date="2018-11" db="EMBL/GenBank/DDBJ databases">
        <authorList>
            <consortium name="Pathogen Informatics"/>
        </authorList>
    </citation>
    <scope>NUCLEOTIDE SEQUENCE [LARGE SCALE GENOMIC DNA]</scope>
</reference>
<organism evidence="6">
    <name type="scientific">Hymenolepis diminuta</name>
    <name type="common">Rat tapeworm</name>
    <dbReference type="NCBI Taxonomy" id="6216"/>
    <lineage>
        <taxon>Eukaryota</taxon>
        <taxon>Metazoa</taxon>
        <taxon>Spiralia</taxon>
        <taxon>Lophotrochozoa</taxon>
        <taxon>Platyhelminthes</taxon>
        <taxon>Cestoda</taxon>
        <taxon>Eucestoda</taxon>
        <taxon>Cyclophyllidea</taxon>
        <taxon>Hymenolepididae</taxon>
        <taxon>Hymenolepis</taxon>
    </lineage>
</organism>
<gene>
    <name evidence="2" type="ORF">HDID_LOCUS3517</name>
    <name evidence="3" type="ORF">WMSIL1_LOCUS10633</name>
</gene>
<dbReference type="EMBL" id="UYSG01001086">
    <property type="protein sequence ID" value="VDL34254.1"/>
    <property type="molecule type" value="Genomic_DNA"/>
</dbReference>
<name>A0A0R3SFB5_HYMDI</name>
<evidence type="ECO:0000313" key="6">
    <source>
        <dbReference type="WBParaSite" id="HDID_0000351901-mRNA-1"/>
    </source>
</evidence>
<dbReference type="Proteomes" id="UP000321570">
    <property type="component" value="Unassembled WGS sequence"/>
</dbReference>
<reference evidence="3 5" key="3">
    <citation type="submission" date="2019-07" db="EMBL/GenBank/DDBJ databases">
        <authorList>
            <person name="Jastrzebski P J."/>
            <person name="Paukszto L."/>
            <person name="Jastrzebski P J."/>
        </authorList>
    </citation>
    <scope>NUCLEOTIDE SEQUENCE [LARGE SCALE GENOMIC DNA]</scope>
    <source>
        <strain evidence="3 5">WMS-il1</strain>
    </source>
</reference>
<protein>
    <submittedName>
        <fullName evidence="2 6">Uncharacterized protein</fullName>
    </submittedName>
</protein>
<evidence type="ECO:0000313" key="2">
    <source>
        <dbReference type="EMBL" id="VDL34254.1"/>
    </source>
</evidence>
<dbReference type="Proteomes" id="UP000274504">
    <property type="component" value="Unassembled WGS sequence"/>
</dbReference>
<evidence type="ECO:0000313" key="5">
    <source>
        <dbReference type="Proteomes" id="UP000321570"/>
    </source>
</evidence>
<evidence type="ECO:0000313" key="4">
    <source>
        <dbReference type="Proteomes" id="UP000274504"/>
    </source>
</evidence>
<accession>A0A0R3SFB5</accession>